<dbReference type="InterPro" id="IPR007497">
    <property type="entry name" value="SIMPL/DUF541"/>
</dbReference>
<gene>
    <name evidence="2" type="ORF">PSDVSF_15470</name>
</gene>
<dbReference type="EMBL" id="AP024485">
    <property type="protein sequence ID" value="BCS88305.1"/>
    <property type="molecule type" value="Genomic_DNA"/>
</dbReference>
<dbReference type="InterPro" id="IPR052022">
    <property type="entry name" value="26kDa_periplasmic_antigen"/>
</dbReference>
<proteinExistence type="predicted"/>
<name>A0ABN6ES96_9BACT</name>
<dbReference type="PANTHER" id="PTHR34387">
    <property type="entry name" value="SLR1258 PROTEIN"/>
    <property type="match status" value="1"/>
</dbReference>
<dbReference type="Gene3D" id="3.30.70.2970">
    <property type="entry name" value="Protein of unknown function (DUF541), domain 2"/>
    <property type="match status" value="1"/>
</dbReference>
<keyword evidence="1" id="KW-0812">Transmembrane</keyword>
<evidence type="ECO:0000256" key="1">
    <source>
        <dbReference type="SAM" id="Phobius"/>
    </source>
</evidence>
<protein>
    <submittedName>
        <fullName evidence="2">SIMPL domain-containing protein</fullName>
    </submittedName>
</protein>
<feature type="transmembrane region" description="Helical" evidence="1">
    <location>
        <begin position="12"/>
        <end position="32"/>
    </location>
</feature>
<dbReference type="InterPro" id="IPR016907">
    <property type="entry name" value="UCP029033"/>
</dbReference>
<evidence type="ECO:0000313" key="2">
    <source>
        <dbReference type="EMBL" id="BCS88305.1"/>
    </source>
</evidence>
<dbReference type="Proteomes" id="UP001053296">
    <property type="component" value="Chromosome"/>
</dbReference>
<organism evidence="2 3">
    <name type="scientific">Pseudodesulfovibrio sediminis</name>
    <dbReference type="NCBI Taxonomy" id="2810563"/>
    <lineage>
        <taxon>Bacteria</taxon>
        <taxon>Pseudomonadati</taxon>
        <taxon>Thermodesulfobacteriota</taxon>
        <taxon>Desulfovibrionia</taxon>
        <taxon>Desulfovibrionales</taxon>
        <taxon>Desulfovibrionaceae</taxon>
    </lineage>
</organism>
<dbReference type="RefSeq" id="WP_229595840.1">
    <property type="nucleotide sequence ID" value="NZ_AP024485.1"/>
</dbReference>
<sequence>MENKCTVWPLPAAIVLAIGLIGGCWILGNALVDFKAMDRYVTVKGLAEREVPADLAMWPISFSAGGNTLVEVDAGIKQSRKQIIAFLEQQGLGSAEIMDAAPRIQDNQLYRPDQHVAQRYQAQAVLTVRSKDIATVKKAMSMAGNLVSQGVMLVQNYEFQPTFAFTGLNEIKPDMIAEATRNARSAAKQFAEDSGSHVGTIRRATQGYFSLQDRDQYTPEVKRVRVVTTIDYILED</sequence>
<keyword evidence="3" id="KW-1185">Reference proteome</keyword>
<dbReference type="PIRSF" id="PIRSF029033">
    <property type="entry name" value="UCP029033"/>
    <property type="match status" value="1"/>
</dbReference>
<dbReference type="PROSITE" id="PS51257">
    <property type="entry name" value="PROKAR_LIPOPROTEIN"/>
    <property type="match status" value="1"/>
</dbReference>
<keyword evidence="1" id="KW-1133">Transmembrane helix</keyword>
<keyword evidence="1" id="KW-0472">Membrane</keyword>
<dbReference type="Pfam" id="PF04402">
    <property type="entry name" value="SIMPL"/>
    <property type="match status" value="1"/>
</dbReference>
<dbReference type="PANTHER" id="PTHR34387:SF2">
    <property type="entry name" value="SLR1258 PROTEIN"/>
    <property type="match status" value="1"/>
</dbReference>
<accession>A0ABN6ES96</accession>
<evidence type="ECO:0000313" key="3">
    <source>
        <dbReference type="Proteomes" id="UP001053296"/>
    </source>
</evidence>
<reference evidence="2" key="1">
    <citation type="journal article" date="2022" name="Arch. Microbiol.">
        <title>Pseudodesulfovibrio sediminis sp. nov., a mesophilic and neutrophilic sulfate-reducing bacterium isolated from sediment of a brackish lake.</title>
        <authorList>
            <person name="Takahashi A."/>
            <person name="Kojima H."/>
            <person name="Watanabe M."/>
            <person name="Fukui M."/>
        </authorList>
    </citation>
    <scope>NUCLEOTIDE SEQUENCE</scope>
    <source>
        <strain evidence="2">SF6</strain>
    </source>
</reference>